<feature type="chain" id="PRO_5047046834" evidence="1">
    <location>
        <begin position="24"/>
        <end position="187"/>
    </location>
</feature>
<dbReference type="EMBL" id="AP025592">
    <property type="protein sequence ID" value="BDG07324.1"/>
    <property type="molecule type" value="Genomic_DNA"/>
</dbReference>
<evidence type="ECO:0000313" key="3">
    <source>
        <dbReference type="Proteomes" id="UP001162734"/>
    </source>
</evidence>
<proteinExistence type="predicted"/>
<accession>A0ABM7X676</accession>
<protein>
    <submittedName>
        <fullName evidence="2">Uncharacterized protein</fullName>
    </submittedName>
</protein>
<dbReference type="Proteomes" id="UP001162734">
    <property type="component" value="Chromosome"/>
</dbReference>
<keyword evidence="1" id="KW-0732">Signal</keyword>
<dbReference type="RefSeq" id="WP_248343951.1">
    <property type="nucleotide sequence ID" value="NZ_AP025592.1"/>
</dbReference>
<organism evidence="2 3">
    <name type="scientific">Anaeromyxobacter paludicola</name>
    <dbReference type="NCBI Taxonomy" id="2918171"/>
    <lineage>
        <taxon>Bacteria</taxon>
        <taxon>Pseudomonadati</taxon>
        <taxon>Myxococcota</taxon>
        <taxon>Myxococcia</taxon>
        <taxon>Myxococcales</taxon>
        <taxon>Cystobacterineae</taxon>
        <taxon>Anaeromyxobacteraceae</taxon>
        <taxon>Anaeromyxobacter</taxon>
    </lineage>
</organism>
<gene>
    <name evidence="2" type="ORF">AMPC_04370</name>
</gene>
<keyword evidence="3" id="KW-1185">Reference proteome</keyword>
<sequence length="187" mass="19467">MPRTVLAGALLLAALGAASPARAAPDFKPTGEVILVGLGPGFGASFDAERVVGPNVNLTRRGEDAWAGDIAGLDVDLSVQGGHITGPNVDLHVARQGERTEIRGLLRGKVVRLEVDAKKVSGRSGVCSLELRRDQAGDYEGDLGCVGRRSALPATGRSFLRVQGDAATPERRPFPQFALALVAIIPG</sequence>
<evidence type="ECO:0000313" key="2">
    <source>
        <dbReference type="EMBL" id="BDG07324.1"/>
    </source>
</evidence>
<evidence type="ECO:0000256" key="1">
    <source>
        <dbReference type="SAM" id="SignalP"/>
    </source>
</evidence>
<feature type="signal peptide" evidence="1">
    <location>
        <begin position="1"/>
        <end position="23"/>
    </location>
</feature>
<name>A0ABM7X676_9BACT</name>
<reference evidence="3" key="1">
    <citation type="journal article" date="2022" name="Int. J. Syst. Evol. Microbiol.">
        <title>Anaeromyxobacter oryzae sp. nov., Anaeromyxobacter diazotrophicus sp. nov. and Anaeromyxobacter paludicola sp. nov., isolated from paddy soils.</title>
        <authorList>
            <person name="Itoh H."/>
            <person name="Xu Z."/>
            <person name="Mise K."/>
            <person name="Masuda Y."/>
            <person name="Ushijima N."/>
            <person name="Hayakawa C."/>
            <person name="Shiratori Y."/>
            <person name="Senoo K."/>
        </authorList>
    </citation>
    <scope>NUCLEOTIDE SEQUENCE [LARGE SCALE GENOMIC DNA]</scope>
    <source>
        <strain evidence="3">Red630</strain>
    </source>
</reference>